<evidence type="ECO:0008006" key="4">
    <source>
        <dbReference type="Google" id="ProtNLM"/>
    </source>
</evidence>
<evidence type="ECO:0000313" key="2">
    <source>
        <dbReference type="EMBL" id="KAJ7747508.1"/>
    </source>
</evidence>
<dbReference type="AlphaFoldDB" id="A0AAD7N661"/>
<proteinExistence type="predicted"/>
<evidence type="ECO:0000313" key="3">
    <source>
        <dbReference type="Proteomes" id="UP001215598"/>
    </source>
</evidence>
<dbReference type="EMBL" id="JARKIB010000076">
    <property type="protein sequence ID" value="KAJ7747483.1"/>
    <property type="molecule type" value="Genomic_DNA"/>
</dbReference>
<dbReference type="EMBL" id="JARKIB010000076">
    <property type="protein sequence ID" value="KAJ7747508.1"/>
    <property type="molecule type" value="Genomic_DNA"/>
</dbReference>
<organism evidence="1 3">
    <name type="scientific">Mycena metata</name>
    <dbReference type="NCBI Taxonomy" id="1033252"/>
    <lineage>
        <taxon>Eukaryota</taxon>
        <taxon>Fungi</taxon>
        <taxon>Dikarya</taxon>
        <taxon>Basidiomycota</taxon>
        <taxon>Agaricomycotina</taxon>
        <taxon>Agaricomycetes</taxon>
        <taxon>Agaricomycetidae</taxon>
        <taxon>Agaricales</taxon>
        <taxon>Marasmiineae</taxon>
        <taxon>Mycenaceae</taxon>
        <taxon>Mycena</taxon>
    </lineage>
</organism>
<dbReference type="Proteomes" id="UP001215598">
    <property type="component" value="Unassembled WGS sequence"/>
</dbReference>
<keyword evidence="3" id="KW-1185">Reference proteome</keyword>
<name>A0AAD7N661_9AGAR</name>
<comment type="caution">
    <text evidence="1">The sequence shown here is derived from an EMBL/GenBank/DDBJ whole genome shotgun (WGS) entry which is preliminary data.</text>
</comment>
<feature type="non-terminal residue" evidence="1">
    <location>
        <position position="1"/>
    </location>
</feature>
<evidence type="ECO:0000313" key="1">
    <source>
        <dbReference type="EMBL" id="KAJ7747483.1"/>
    </source>
</evidence>
<gene>
    <name evidence="1" type="ORF">B0H16DRAFT_1208345</name>
    <name evidence="2" type="ORF">B0H16DRAFT_1225585</name>
</gene>
<accession>A0AAD7N661</accession>
<feature type="non-terminal residue" evidence="1">
    <location>
        <position position="53"/>
    </location>
</feature>
<reference evidence="1" key="1">
    <citation type="submission" date="2023-03" db="EMBL/GenBank/DDBJ databases">
        <title>Massive genome expansion in bonnet fungi (Mycena s.s.) driven by repeated elements and novel gene families across ecological guilds.</title>
        <authorList>
            <consortium name="Lawrence Berkeley National Laboratory"/>
            <person name="Harder C.B."/>
            <person name="Miyauchi S."/>
            <person name="Viragh M."/>
            <person name="Kuo A."/>
            <person name="Thoen E."/>
            <person name="Andreopoulos B."/>
            <person name="Lu D."/>
            <person name="Skrede I."/>
            <person name="Drula E."/>
            <person name="Henrissat B."/>
            <person name="Morin E."/>
            <person name="Kohler A."/>
            <person name="Barry K."/>
            <person name="LaButti K."/>
            <person name="Morin E."/>
            <person name="Salamov A."/>
            <person name="Lipzen A."/>
            <person name="Mereny Z."/>
            <person name="Hegedus B."/>
            <person name="Baldrian P."/>
            <person name="Stursova M."/>
            <person name="Weitz H."/>
            <person name="Taylor A."/>
            <person name="Grigoriev I.V."/>
            <person name="Nagy L.G."/>
            <person name="Martin F."/>
            <person name="Kauserud H."/>
        </authorList>
    </citation>
    <scope>NUCLEOTIDE SEQUENCE</scope>
    <source>
        <strain evidence="1">CBHHK182m</strain>
    </source>
</reference>
<sequence>GYTTCQICRVQDSLEHIILECEVPGQRQVWRLAETLWRLRYNHWPKMNWGLLL</sequence>
<protein>
    <recommendedName>
        <fullName evidence="4">Reverse transcriptase</fullName>
    </recommendedName>
</protein>